<protein>
    <submittedName>
        <fullName evidence="2">T9SS type A sorting domain-containing protein</fullName>
    </submittedName>
</protein>
<name>A0A7V3ZVZ5_UNCW3</name>
<accession>A0A7V3ZVZ5</accession>
<gene>
    <name evidence="2" type="ORF">ENU74_06385</name>
</gene>
<reference evidence="2" key="1">
    <citation type="journal article" date="2020" name="mSystems">
        <title>Genome- and Community-Level Interaction Insights into Carbon Utilization and Element Cycling Functions of Hydrothermarchaeota in Hydrothermal Sediment.</title>
        <authorList>
            <person name="Zhou Z."/>
            <person name="Liu Y."/>
            <person name="Xu W."/>
            <person name="Pan J."/>
            <person name="Luo Z.H."/>
            <person name="Li M."/>
        </authorList>
    </citation>
    <scope>NUCLEOTIDE SEQUENCE [LARGE SCALE GENOMIC DNA]</scope>
    <source>
        <strain evidence="2">SpSt-697</strain>
    </source>
</reference>
<sequence>MILIIFYLSLINSFITNYTQFTGMAKVDSQFYLSSIGGLIKVNNNFNLEKYYSYFDGLSSHYLTDLSCDPDSNLWIGTKYGGLIYFDSKHKKFQTYPKGKIPFEININRIIIENDTILLATNSGLYVILTKGTFANFEDDSVFKIEYPQIPTNNIFCLLVADDIWLGTNRGVSKIKKDFKTVNNYLKPLGDTVKAIIKAKDTLFVLTELGIAYFKNERFYPFFSETLKIVYDFCFYKNNFYLATHSGLFKIIANSQKNLDTILKDKTVRLYPTYKKDTLLALVHGGAPTIIGYLFLLSDTFSQKIWLPTIFSSIVSDAILDGNGNLYLAHFMVYSGVDFISLIKPDNSIIFLQDTLINSRSLAIDQKNRLWIGHWAIDGGVSCYLPEENRFQVYQWGERSLKNVIGGIGIDYYDTKWIRNGENIIALDSLGNYYEFNILNLGKLEEFAITKFAFDRKNRVYLGTLNGLLMIDHKNTLNNLNDDEIRIITDGLLSPIINWCSSDRKGRIWVATPNGAGFLKDNFSFEIFTTQNSGLLANEVYFVDCDKYNRIWFLTKEGISLYYPEKKKWQTFNQYFLPNWEKRSNFYRSFTINDYFGEVLIATEDGLIRFPYPEEPFISFEPKIYPNPIIKDKNNVYLKVSNLPQNVKLKIYNFLGKLIATDEDFKKEKGEFIIKIDQKFKGGLYFLTIETEEEKFIKKFVVIE</sequence>
<dbReference type="Gene3D" id="2.130.10.10">
    <property type="entry name" value="YVTN repeat-like/Quinoprotein amine dehydrogenase"/>
    <property type="match status" value="2"/>
</dbReference>
<organism evidence="2">
    <name type="scientific">candidate division WOR-3 bacterium</name>
    <dbReference type="NCBI Taxonomy" id="2052148"/>
    <lineage>
        <taxon>Bacteria</taxon>
        <taxon>Bacteria division WOR-3</taxon>
    </lineage>
</organism>
<evidence type="ECO:0000313" key="2">
    <source>
        <dbReference type="EMBL" id="HGK64196.1"/>
    </source>
</evidence>
<dbReference type="SUPFAM" id="SSF63829">
    <property type="entry name" value="Calcium-dependent phosphotriesterase"/>
    <property type="match status" value="1"/>
</dbReference>
<evidence type="ECO:0000259" key="1">
    <source>
        <dbReference type="Pfam" id="PF18962"/>
    </source>
</evidence>
<proteinExistence type="predicted"/>
<dbReference type="EMBL" id="DTDR01000156">
    <property type="protein sequence ID" value="HGK64196.1"/>
    <property type="molecule type" value="Genomic_DNA"/>
</dbReference>
<dbReference type="NCBIfam" id="TIGR04183">
    <property type="entry name" value="Por_Secre_tail"/>
    <property type="match status" value="1"/>
</dbReference>
<feature type="domain" description="Secretion system C-terminal sorting" evidence="1">
    <location>
        <begin position="624"/>
        <end position="702"/>
    </location>
</feature>
<dbReference type="Pfam" id="PF18962">
    <property type="entry name" value="Por_Secre_tail"/>
    <property type="match status" value="1"/>
</dbReference>
<dbReference type="AlphaFoldDB" id="A0A7V3ZVZ5"/>
<dbReference type="InterPro" id="IPR015943">
    <property type="entry name" value="WD40/YVTN_repeat-like_dom_sf"/>
</dbReference>
<comment type="caution">
    <text evidence="2">The sequence shown here is derived from an EMBL/GenBank/DDBJ whole genome shotgun (WGS) entry which is preliminary data.</text>
</comment>
<dbReference type="InterPro" id="IPR026444">
    <property type="entry name" value="Secre_tail"/>
</dbReference>